<feature type="transmembrane region" description="Helical" evidence="1">
    <location>
        <begin position="67"/>
        <end position="88"/>
    </location>
</feature>
<sequence>MVVAYALKFAMLSVQIEAFVGNIFNAADTEAGRVCVYQLVVRVHFRYSLVKSRAFRRPELRRVDDKVLFKGLSVVDAAFVFFAGHYLSVRRQDFRFYMDFRLFAGVLYLGLQAYGGKFIADVRGSNLRAPYRNVYFVRHDQVDVAVQTCSRIPA</sequence>
<dbReference type="EMBL" id="CZBI01000001">
    <property type="protein sequence ID" value="CUP50131.1"/>
    <property type="molecule type" value="Genomic_DNA"/>
</dbReference>
<proteinExistence type="predicted"/>
<dbReference type="AlphaFoldDB" id="A0A174NS89"/>
<keyword evidence="1" id="KW-0472">Membrane</keyword>
<evidence type="ECO:0000313" key="2">
    <source>
        <dbReference type="EMBL" id="CUP50131.1"/>
    </source>
</evidence>
<keyword evidence="1" id="KW-0812">Transmembrane</keyword>
<dbReference type="Proteomes" id="UP000095541">
    <property type="component" value="Unassembled WGS sequence"/>
</dbReference>
<name>A0A174NS89_BACT4</name>
<evidence type="ECO:0000313" key="3">
    <source>
        <dbReference type="Proteomes" id="UP000095541"/>
    </source>
</evidence>
<reference evidence="2 3" key="1">
    <citation type="submission" date="2015-09" db="EMBL/GenBank/DDBJ databases">
        <authorList>
            <consortium name="Pathogen Informatics"/>
        </authorList>
    </citation>
    <scope>NUCLEOTIDE SEQUENCE [LARGE SCALE GENOMIC DNA]</scope>
    <source>
        <strain evidence="2 3">2789STDY5834945</strain>
    </source>
</reference>
<protein>
    <submittedName>
        <fullName evidence="2">Uncharacterized protein</fullName>
    </submittedName>
</protein>
<accession>A0A174NS89</accession>
<gene>
    <name evidence="2" type="ORF">ERS852557_00798</name>
</gene>
<keyword evidence="1" id="KW-1133">Transmembrane helix</keyword>
<evidence type="ECO:0000256" key="1">
    <source>
        <dbReference type="SAM" id="Phobius"/>
    </source>
</evidence>
<organism evidence="2 3">
    <name type="scientific">Bacteroides thetaiotaomicron</name>
    <dbReference type="NCBI Taxonomy" id="818"/>
    <lineage>
        <taxon>Bacteria</taxon>
        <taxon>Pseudomonadati</taxon>
        <taxon>Bacteroidota</taxon>
        <taxon>Bacteroidia</taxon>
        <taxon>Bacteroidales</taxon>
        <taxon>Bacteroidaceae</taxon>
        <taxon>Bacteroides</taxon>
    </lineage>
</organism>